<evidence type="ECO:0000313" key="9">
    <source>
        <dbReference type="Proteomes" id="UP001165092"/>
    </source>
</evidence>
<comment type="similarity">
    <text evidence="2">Belongs to the FAD-binding monooxygenase family.</text>
</comment>
<evidence type="ECO:0000256" key="1">
    <source>
        <dbReference type="ARBA" id="ARBA00001974"/>
    </source>
</evidence>
<organism evidence="8 9">
    <name type="scientific">Nocardiopsis ansamitocini</name>
    <dbReference type="NCBI Taxonomy" id="1670832"/>
    <lineage>
        <taxon>Bacteria</taxon>
        <taxon>Bacillati</taxon>
        <taxon>Actinomycetota</taxon>
        <taxon>Actinomycetes</taxon>
        <taxon>Streptosporangiales</taxon>
        <taxon>Nocardiopsidaceae</taxon>
        <taxon>Nocardiopsis</taxon>
    </lineage>
</organism>
<dbReference type="AlphaFoldDB" id="A0A9W6P9P4"/>
<dbReference type="PANTHER" id="PTHR43872">
    <property type="entry name" value="MONOOXYGENASE, PUTATIVE (AFU_ORTHOLOGUE AFUA_8G02570)-RELATED"/>
    <property type="match status" value="1"/>
</dbReference>
<proteinExistence type="inferred from homology"/>
<evidence type="ECO:0000256" key="2">
    <source>
        <dbReference type="ARBA" id="ARBA00010139"/>
    </source>
</evidence>
<keyword evidence="5" id="KW-0521">NADP</keyword>
<dbReference type="InterPro" id="IPR020946">
    <property type="entry name" value="Flavin_mOase-like"/>
</dbReference>
<keyword evidence="7 8" id="KW-0503">Monooxygenase</keyword>
<keyword evidence="6" id="KW-0560">Oxidoreductase</keyword>
<keyword evidence="3" id="KW-0285">Flavoprotein</keyword>
<keyword evidence="9" id="KW-1185">Reference proteome</keyword>
<evidence type="ECO:0000256" key="5">
    <source>
        <dbReference type="ARBA" id="ARBA00022857"/>
    </source>
</evidence>
<evidence type="ECO:0000256" key="7">
    <source>
        <dbReference type="ARBA" id="ARBA00023033"/>
    </source>
</evidence>
<dbReference type="Gene3D" id="3.50.50.60">
    <property type="entry name" value="FAD/NAD(P)-binding domain"/>
    <property type="match status" value="2"/>
</dbReference>
<protein>
    <submittedName>
        <fullName evidence="8">Flavin-binding monooxygenase</fullName>
    </submittedName>
</protein>
<dbReference type="Pfam" id="PF00743">
    <property type="entry name" value="FMO-like"/>
    <property type="match status" value="1"/>
</dbReference>
<reference evidence="8" key="1">
    <citation type="submission" date="2023-02" db="EMBL/GenBank/DDBJ databases">
        <title>Nocardiopsis ansamitocini NBRC 112285.</title>
        <authorList>
            <person name="Ichikawa N."/>
            <person name="Sato H."/>
            <person name="Tonouchi N."/>
        </authorList>
    </citation>
    <scope>NUCLEOTIDE SEQUENCE</scope>
    <source>
        <strain evidence="8">NBRC 112285</strain>
    </source>
</reference>
<comment type="cofactor">
    <cofactor evidence="1">
        <name>FAD</name>
        <dbReference type="ChEBI" id="CHEBI:57692"/>
    </cofactor>
</comment>
<dbReference type="GO" id="GO:0050661">
    <property type="term" value="F:NADP binding"/>
    <property type="evidence" value="ECO:0007669"/>
    <property type="project" value="InterPro"/>
</dbReference>
<gene>
    <name evidence="8" type="ORF">Nans01_45400</name>
</gene>
<dbReference type="FunFam" id="3.50.50.60:FF:000228">
    <property type="entry name" value="FAD-containing monooxygenase EthA"/>
    <property type="match status" value="1"/>
</dbReference>
<dbReference type="Proteomes" id="UP001165092">
    <property type="component" value="Unassembled WGS sequence"/>
</dbReference>
<dbReference type="GO" id="GO:0050660">
    <property type="term" value="F:flavin adenine dinucleotide binding"/>
    <property type="evidence" value="ECO:0007669"/>
    <property type="project" value="InterPro"/>
</dbReference>
<evidence type="ECO:0000256" key="6">
    <source>
        <dbReference type="ARBA" id="ARBA00023002"/>
    </source>
</evidence>
<comment type="caution">
    <text evidence="8">The sequence shown here is derived from an EMBL/GenBank/DDBJ whole genome shotgun (WGS) entry which is preliminary data.</text>
</comment>
<sequence>MGRRMSAEPTQTVPRHRDVVIIGAGISGIGAAHYVAGELPGKSYTILEARDSPGGTWDLFRYPGVRSDSDLFTFGYGFRPWREDVSIAKADRIMSYLRETVEEEGTAKRIEYGRRVVAASWSSRTALWTLRVQGTHGDEAETLTCSWIFSATGYYRYDQGYAPAFEGRDRFRGPVVHPQHWPQDLDHAGKRVVVIGSGATAVTVVPAMAATAGHVTQLQRTPSYVLAQSARDPFAIAARKLLGDGRGHALARRKNILVQRWVWKFCQRFPTVARRFIRRATAKQLPNGYPVDVHFNPPYDPWDQRLCLAPDGDYFAAIRSGRASIVTDRVRTFTETGIELESGRALEADIIVTATGLNVLPLGGIRLDLDGEPVDFAEHVVYRGMMLDGVPNFAFAIGYTNASWTLKVGLLCEYLVRLLKYMEANSWAVCAPVLPADAGSTRPFLDFGAGYIQRSIQDLPRQGQESPWLMSKDYHDDVRLLRRAPVQDGNLAFRREPEGAPSGRRTA</sequence>
<keyword evidence="4" id="KW-0274">FAD</keyword>
<accession>A0A9W6P9P4</accession>
<dbReference type="PANTHER" id="PTHR43872:SF1">
    <property type="entry name" value="MONOOXYGENASE, PUTATIVE (AFU_ORTHOLOGUE AFUA_8G02570)-RELATED"/>
    <property type="match status" value="1"/>
</dbReference>
<dbReference type="EMBL" id="BSQG01000012">
    <property type="protein sequence ID" value="GLU50189.1"/>
    <property type="molecule type" value="Genomic_DNA"/>
</dbReference>
<evidence type="ECO:0000313" key="8">
    <source>
        <dbReference type="EMBL" id="GLU50189.1"/>
    </source>
</evidence>
<evidence type="ECO:0000256" key="4">
    <source>
        <dbReference type="ARBA" id="ARBA00022827"/>
    </source>
</evidence>
<dbReference type="PRINTS" id="PR00411">
    <property type="entry name" value="PNDRDTASEI"/>
</dbReference>
<dbReference type="GO" id="GO:0004499">
    <property type="term" value="F:N,N-dimethylaniline monooxygenase activity"/>
    <property type="evidence" value="ECO:0007669"/>
    <property type="project" value="InterPro"/>
</dbReference>
<dbReference type="InterPro" id="IPR036188">
    <property type="entry name" value="FAD/NAD-bd_sf"/>
</dbReference>
<dbReference type="SUPFAM" id="SSF51905">
    <property type="entry name" value="FAD/NAD(P)-binding domain"/>
    <property type="match status" value="1"/>
</dbReference>
<dbReference type="InterPro" id="IPR051820">
    <property type="entry name" value="FAD-binding_MO"/>
</dbReference>
<dbReference type="Pfam" id="PF13450">
    <property type="entry name" value="NAD_binding_8"/>
    <property type="match status" value="1"/>
</dbReference>
<evidence type="ECO:0000256" key="3">
    <source>
        <dbReference type="ARBA" id="ARBA00022630"/>
    </source>
</evidence>
<name>A0A9W6P9P4_9ACTN</name>